<protein>
    <submittedName>
        <fullName evidence="3">Type II toxin-antitoxin system RelE/ParE family toxin</fullName>
    </submittedName>
</protein>
<dbReference type="Gene3D" id="3.30.2310.20">
    <property type="entry name" value="RelE-like"/>
    <property type="match status" value="1"/>
</dbReference>
<dbReference type="InterPro" id="IPR035093">
    <property type="entry name" value="RelE/ParE_toxin_dom_sf"/>
</dbReference>
<dbReference type="OrthoDB" id="428094at2"/>
<dbReference type="PANTHER" id="PTHR35601:SF1">
    <property type="entry name" value="TOXIN RELE"/>
    <property type="match status" value="1"/>
</dbReference>
<keyword evidence="4" id="KW-1185">Reference proteome</keyword>
<dbReference type="InterPro" id="IPR007712">
    <property type="entry name" value="RelE/ParE_toxin"/>
</dbReference>
<dbReference type="Proteomes" id="UP000325255">
    <property type="component" value="Unassembled WGS sequence"/>
</dbReference>
<evidence type="ECO:0000256" key="2">
    <source>
        <dbReference type="ARBA" id="ARBA00022649"/>
    </source>
</evidence>
<evidence type="ECO:0000313" key="4">
    <source>
        <dbReference type="Proteomes" id="UP000325255"/>
    </source>
</evidence>
<keyword evidence="2" id="KW-1277">Toxin-antitoxin system</keyword>
<gene>
    <name evidence="3" type="ORF">F1189_30745</name>
</gene>
<comment type="caution">
    <text evidence="3">The sequence shown here is derived from an EMBL/GenBank/DDBJ whole genome shotgun (WGS) entry which is preliminary data.</text>
</comment>
<dbReference type="Pfam" id="PF05016">
    <property type="entry name" value="ParE_toxin"/>
    <property type="match status" value="1"/>
</dbReference>
<comment type="similarity">
    <text evidence="1">Belongs to the RelE toxin family.</text>
</comment>
<name>A0A5M6IIX2_9PROT</name>
<dbReference type="SUPFAM" id="SSF143011">
    <property type="entry name" value="RelE-like"/>
    <property type="match status" value="1"/>
</dbReference>
<dbReference type="RefSeq" id="WP_150045687.1">
    <property type="nucleotide sequence ID" value="NZ_OW485609.1"/>
</dbReference>
<sequence>MTWRVSFTPKAERELAALDGRVRTRILTALARLQGDPFTAPNVKALVGGGHRLRVGDWRVLFEVMGDQLVVLVVKVGHRREVYR</sequence>
<proteinExistence type="inferred from homology"/>
<accession>A0A5M6IIX2</accession>
<organism evidence="3 4">
    <name type="scientific">Rhodovastum atsumiense</name>
    <dbReference type="NCBI Taxonomy" id="504468"/>
    <lineage>
        <taxon>Bacteria</taxon>
        <taxon>Pseudomonadati</taxon>
        <taxon>Pseudomonadota</taxon>
        <taxon>Alphaproteobacteria</taxon>
        <taxon>Acetobacterales</taxon>
        <taxon>Acetobacteraceae</taxon>
        <taxon>Rhodovastum</taxon>
    </lineage>
</organism>
<dbReference type="AlphaFoldDB" id="A0A5M6IIX2"/>
<dbReference type="EMBL" id="VWPK01000108">
    <property type="protein sequence ID" value="KAA5608072.1"/>
    <property type="molecule type" value="Genomic_DNA"/>
</dbReference>
<evidence type="ECO:0000256" key="1">
    <source>
        <dbReference type="ARBA" id="ARBA00006226"/>
    </source>
</evidence>
<dbReference type="PANTHER" id="PTHR35601">
    <property type="entry name" value="TOXIN RELE"/>
    <property type="match status" value="1"/>
</dbReference>
<evidence type="ECO:0000313" key="3">
    <source>
        <dbReference type="EMBL" id="KAA5608072.1"/>
    </source>
</evidence>
<reference evidence="3 4" key="1">
    <citation type="submission" date="2019-09" db="EMBL/GenBank/DDBJ databases">
        <title>Genome sequence of Rhodovastum atsumiense, a diverse member of the Acetobacteraceae family of non-sulfur purple photosynthetic bacteria.</title>
        <authorList>
            <person name="Meyer T."/>
            <person name="Kyndt J."/>
        </authorList>
    </citation>
    <scope>NUCLEOTIDE SEQUENCE [LARGE SCALE GENOMIC DNA]</scope>
    <source>
        <strain evidence="3 4">DSM 21279</strain>
    </source>
</reference>